<sequence length="331" mass="38587">MLKDPNNWKKLLRLNPVTPLILSDDKAINYFICRDILDEDPGIIESLWESPKVKSILDKQQENGSWKYSGGKEEIRSQMNYNQLETYRIMRVLIEKYGLNNTNNAISKACEFLFSFQTEEGDFRGIYGNEYTPNYSAGIMEMLIKAGYEKDDRIDLGLNWLLSIRQNDGGWAIPFRTTKCRISDVFYKNEQTEPIKNDPTKPSSHLVTGIVLRAFATHGHYRKSNDLRKAGAFLKSQFFKKDNYPDHGSPDYWGKLAYPFWWTDIVSSLDSLSKLKFNAEDYNIKTGLDYLINNQRSDGTWKVYYGLPKDDENDLWITLAICRLFKRFYSI</sequence>
<dbReference type="InterPro" id="IPR032696">
    <property type="entry name" value="SQ_cyclase_C"/>
</dbReference>
<protein>
    <submittedName>
        <fullName evidence="2">Prenyltransferase and squalene oxidase repeat protein</fullName>
    </submittedName>
</protein>
<dbReference type="GO" id="GO:0016740">
    <property type="term" value="F:transferase activity"/>
    <property type="evidence" value="ECO:0007669"/>
    <property type="project" value="UniProtKB-KW"/>
</dbReference>
<keyword evidence="2" id="KW-0808">Transferase</keyword>
<accession>A0A150IUP1</accession>
<reference evidence="2 3" key="1">
    <citation type="journal article" date="2016" name="ISME J.">
        <title>Chasing the elusive Euryarchaeota class WSA2: genomes reveal a uniquely fastidious methyl-reducing methanogen.</title>
        <authorList>
            <person name="Nobu M.K."/>
            <person name="Narihiro T."/>
            <person name="Kuroda K."/>
            <person name="Mei R."/>
            <person name="Liu W.T."/>
        </authorList>
    </citation>
    <scope>NUCLEOTIDE SEQUENCE [LARGE SCALE GENOMIC DNA]</scope>
    <source>
        <strain evidence="2">U1lsi0528_Bin055</strain>
    </source>
</reference>
<evidence type="ECO:0000313" key="2">
    <source>
        <dbReference type="EMBL" id="KYC48598.1"/>
    </source>
</evidence>
<dbReference type="EMBL" id="LNGC01000129">
    <property type="protein sequence ID" value="KYC48598.1"/>
    <property type="molecule type" value="Genomic_DNA"/>
</dbReference>
<proteinExistence type="predicted"/>
<dbReference type="Gene3D" id="1.50.10.20">
    <property type="match status" value="1"/>
</dbReference>
<organism evidence="2 3">
    <name type="scientific">Candidatus Methanofastidiosum methylothiophilum</name>
    <dbReference type="NCBI Taxonomy" id="1705564"/>
    <lineage>
        <taxon>Archaea</taxon>
        <taxon>Methanobacteriati</taxon>
        <taxon>Methanobacteriota</taxon>
        <taxon>Stenosarchaea group</taxon>
        <taxon>Candidatus Methanofastidiosia</taxon>
        <taxon>Candidatus Methanofastidiosales</taxon>
        <taxon>Candidatus Methanofastidiosaceae</taxon>
        <taxon>Candidatus Methanofastidiosum</taxon>
    </lineage>
</organism>
<evidence type="ECO:0000313" key="3">
    <source>
        <dbReference type="Proteomes" id="UP000075398"/>
    </source>
</evidence>
<gene>
    <name evidence="2" type="ORF">AMQ22_01862</name>
</gene>
<dbReference type="Proteomes" id="UP000075398">
    <property type="component" value="Unassembled WGS sequence"/>
</dbReference>
<feature type="domain" description="Squalene cyclase C-terminal" evidence="1">
    <location>
        <begin position="88"/>
        <end position="172"/>
    </location>
</feature>
<dbReference type="SUPFAM" id="SSF48239">
    <property type="entry name" value="Terpenoid cyclases/Protein prenyltransferases"/>
    <property type="match status" value="2"/>
</dbReference>
<dbReference type="InterPro" id="IPR008930">
    <property type="entry name" value="Terpenoid_cyclase/PrenylTrfase"/>
</dbReference>
<dbReference type="Pfam" id="PF13243">
    <property type="entry name" value="SQHop_cyclase_C"/>
    <property type="match status" value="1"/>
</dbReference>
<comment type="caution">
    <text evidence="2">The sequence shown here is derived from an EMBL/GenBank/DDBJ whole genome shotgun (WGS) entry which is preliminary data.</text>
</comment>
<evidence type="ECO:0000259" key="1">
    <source>
        <dbReference type="Pfam" id="PF13243"/>
    </source>
</evidence>
<dbReference type="AlphaFoldDB" id="A0A150IUP1"/>
<name>A0A150IUP1_9EURY</name>